<organism evidence="1 2">
    <name type="scientific">Corynebacterium crudilactis</name>
    <dbReference type="NCBI Taxonomy" id="1652495"/>
    <lineage>
        <taxon>Bacteria</taxon>
        <taxon>Bacillati</taxon>
        <taxon>Actinomycetota</taxon>
        <taxon>Actinomycetes</taxon>
        <taxon>Mycobacteriales</taxon>
        <taxon>Corynebacteriaceae</taxon>
        <taxon>Corynebacterium</taxon>
    </lineage>
</organism>
<name>A0A172QVW1_9CORY</name>
<dbReference type="Proteomes" id="UP000076929">
    <property type="component" value="Chromosome"/>
</dbReference>
<protein>
    <recommendedName>
        <fullName evidence="3">Lipoprotein LpqE</fullName>
    </recommendedName>
</protein>
<dbReference type="OrthoDB" id="4420872at2"/>
<dbReference type="STRING" id="1652495.ccrud_12005"/>
<sequence>MEDESVKSLNSAARRGALVTVAAASALALASCSAGQITQTSGQVAAVDGNQSGSSNDPVLVRDVTVHLTEEGDAGLKFTAINQDTTHTSHTLESVSVDGTEVEIDGAEALDRNCSLVADIQAELDLLEEPEVGCIQHVATSLDNPGFAYGGVVPVEFVFDTGAITIDATVSAPVLESGQHARVAGEGAEASH</sequence>
<keyword evidence="2" id="KW-1185">Reference proteome</keyword>
<dbReference type="AlphaFoldDB" id="A0A172QVW1"/>
<dbReference type="KEGG" id="ccjz:ccrud_12005"/>
<gene>
    <name evidence="1" type="ORF">ccrud_12005</name>
</gene>
<evidence type="ECO:0008006" key="3">
    <source>
        <dbReference type="Google" id="ProtNLM"/>
    </source>
</evidence>
<reference evidence="1 2" key="1">
    <citation type="submission" date="2016-05" db="EMBL/GenBank/DDBJ databases">
        <title>Complete genome sequence of Corynebacterium crudilactis, a new Corynebacterium species isolated from raw cow's milk.</title>
        <authorList>
            <person name="Christian R."/>
            <person name="Zimmermann J."/>
            <person name="Lipski A."/>
            <person name="Kalinowski J."/>
        </authorList>
    </citation>
    <scope>NUCLEOTIDE SEQUENCE [LARGE SCALE GENOMIC DNA]</scope>
    <source>
        <strain evidence="1 2">JZ16</strain>
    </source>
</reference>
<accession>A0A172QVW1</accession>
<dbReference type="PROSITE" id="PS51257">
    <property type="entry name" value="PROKAR_LIPOPROTEIN"/>
    <property type="match status" value="1"/>
</dbReference>
<evidence type="ECO:0000313" key="2">
    <source>
        <dbReference type="Proteomes" id="UP000076929"/>
    </source>
</evidence>
<dbReference type="RefSeq" id="WP_066568046.1">
    <property type="nucleotide sequence ID" value="NZ_CP015622.1"/>
</dbReference>
<dbReference type="EMBL" id="CP015622">
    <property type="protein sequence ID" value="ANE04847.1"/>
    <property type="molecule type" value="Genomic_DNA"/>
</dbReference>
<evidence type="ECO:0000313" key="1">
    <source>
        <dbReference type="EMBL" id="ANE04847.1"/>
    </source>
</evidence>
<proteinExistence type="predicted"/>